<evidence type="ECO:0000313" key="4">
    <source>
        <dbReference type="Proteomes" id="UP001218412"/>
    </source>
</evidence>
<gene>
    <name evidence="3" type="ORF">JHW45_13005</name>
</gene>
<proteinExistence type="predicted"/>
<feature type="signal peptide" evidence="2">
    <location>
        <begin position="1"/>
        <end position="25"/>
    </location>
</feature>
<keyword evidence="2" id="KW-0732">Signal</keyword>
<reference evidence="3 4" key="1">
    <citation type="submission" date="2021-01" db="EMBL/GenBank/DDBJ databases">
        <title>Biogeographic distribution of Paracoccus.</title>
        <authorList>
            <person name="Hollensteiner J."/>
            <person name="Leineberger J."/>
            <person name="Brinkhoff T."/>
            <person name="Daniel R."/>
        </authorList>
    </citation>
    <scope>NUCLEOTIDE SEQUENCE [LARGE SCALE GENOMIC DNA]</scope>
    <source>
        <strain evidence="3 4">LMG25392</strain>
    </source>
</reference>
<dbReference type="EMBL" id="CP067134">
    <property type="protein sequence ID" value="WCR09980.1"/>
    <property type="molecule type" value="Genomic_DNA"/>
</dbReference>
<evidence type="ECO:0000256" key="2">
    <source>
        <dbReference type="SAM" id="SignalP"/>
    </source>
</evidence>
<name>A0ABY7SSK1_9RHOB</name>
<accession>A0ABY7SSK1</accession>
<feature type="region of interest" description="Disordered" evidence="1">
    <location>
        <begin position="66"/>
        <end position="117"/>
    </location>
</feature>
<dbReference type="RefSeq" id="WP_272858040.1">
    <property type="nucleotide sequence ID" value="NZ_CP067134.1"/>
</dbReference>
<dbReference type="Proteomes" id="UP001218412">
    <property type="component" value="Chromosome"/>
</dbReference>
<organism evidence="3 4">
    <name type="scientific">Paracoccus stylophorae</name>
    <dbReference type="NCBI Taxonomy" id="659350"/>
    <lineage>
        <taxon>Bacteria</taxon>
        <taxon>Pseudomonadati</taxon>
        <taxon>Pseudomonadota</taxon>
        <taxon>Alphaproteobacteria</taxon>
        <taxon>Rhodobacterales</taxon>
        <taxon>Paracoccaceae</taxon>
        <taxon>Paracoccus</taxon>
    </lineage>
</organism>
<keyword evidence="4" id="KW-1185">Reference proteome</keyword>
<feature type="chain" id="PRO_5045426411" evidence="2">
    <location>
        <begin position="26"/>
        <end position="117"/>
    </location>
</feature>
<protein>
    <submittedName>
        <fullName evidence="3">Uncharacterized protein</fullName>
    </submittedName>
</protein>
<evidence type="ECO:0000256" key="1">
    <source>
        <dbReference type="SAM" id="MobiDB-lite"/>
    </source>
</evidence>
<sequence length="117" mass="12272">MNPFRALFLVLIVLAVLPWGAFASAQVPASAGVAQPDMVARAQVLDDPAPGAKVTVGLQRRCPGPALPGAPCQPDHVLLPVQTEPPEDRPMRAPVPHSDAVRAGLNPSRPLDPPRTV</sequence>
<evidence type="ECO:0000313" key="3">
    <source>
        <dbReference type="EMBL" id="WCR09980.1"/>
    </source>
</evidence>